<dbReference type="Proteomes" id="UP000676601">
    <property type="component" value="Unassembled WGS sequence"/>
</dbReference>
<protein>
    <recommendedName>
        <fullName evidence="2">N-acetyltransferase domain-containing protein</fullName>
    </recommendedName>
</protein>
<reference evidence="3 4" key="1">
    <citation type="submission" date="2021-03" db="EMBL/GenBank/DDBJ databases">
        <title>Antimicrobial resistance genes in bacteria isolated from Japanese honey, and their potential for conferring macrolide and lincosamide resistance in the American foulbrood pathogen Paenibacillus larvae.</title>
        <authorList>
            <person name="Okamoto M."/>
            <person name="Kumagai M."/>
            <person name="Kanamori H."/>
            <person name="Takamatsu D."/>
        </authorList>
    </citation>
    <scope>NUCLEOTIDE SEQUENCE [LARGE SCALE GENOMIC DNA]</scope>
    <source>
        <strain evidence="3 4">J21TS7</strain>
    </source>
</reference>
<name>A0ABQ4LBL8_9BACL</name>
<feature type="domain" description="N-acetyltransferase" evidence="2">
    <location>
        <begin position="14"/>
        <end position="182"/>
    </location>
</feature>
<dbReference type="Gene3D" id="1.25.40.10">
    <property type="entry name" value="Tetratricopeptide repeat domain"/>
    <property type="match status" value="1"/>
</dbReference>
<dbReference type="InterPro" id="IPR051531">
    <property type="entry name" value="N-acetyltransferase"/>
</dbReference>
<sequence>MRDVQYPILHTERLRLRPLEPEDREDVFRLFSNPEVTRFMDIEPLVSLKEADEIIALTRSSGCRYAIFDRENDTFMGTCGFHCWVQDGERERAEMGYDLSPEYWGSGYMPEALEELMKAGFEVMKLDEIEAHVEQDHPRSQKVLRRLGFRENHLRDGHLVVFRAGREDFAGRRTFRNAVTLRQSGNAEQSREIWLSLLAEQPEQPEILYQTAWTHDVLGLEKEAVPYYEKAISLGLQDEELAGAMLGLGSTYRTLGRYEDAKSLLKQAMEKFPERREFSVFYAMALYNLGEHAAAMEELLGQLAETSADNGIQAYRKAIAFYADKLDQVWD</sequence>
<dbReference type="PROSITE" id="PS51186">
    <property type="entry name" value="GNAT"/>
    <property type="match status" value="1"/>
</dbReference>
<comment type="caution">
    <text evidence="3">The sequence shown here is derived from an EMBL/GenBank/DDBJ whole genome shotgun (WGS) entry which is preliminary data.</text>
</comment>
<dbReference type="InterPro" id="IPR011990">
    <property type="entry name" value="TPR-like_helical_dom_sf"/>
</dbReference>
<accession>A0ABQ4LBL8</accession>
<feature type="repeat" description="TPR" evidence="1">
    <location>
        <begin position="242"/>
        <end position="275"/>
    </location>
</feature>
<evidence type="ECO:0000259" key="2">
    <source>
        <dbReference type="PROSITE" id="PS51186"/>
    </source>
</evidence>
<dbReference type="EMBL" id="BORU01000001">
    <property type="protein sequence ID" value="GIO53353.1"/>
    <property type="molecule type" value="Genomic_DNA"/>
</dbReference>
<dbReference type="InterPro" id="IPR041656">
    <property type="entry name" value="TPR_5"/>
</dbReference>
<dbReference type="SMART" id="SM00028">
    <property type="entry name" value="TPR"/>
    <property type="match status" value="2"/>
</dbReference>
<dbReference type="Pfam" id="PF12688">
    <property type="entry name" value="TPR_5"/>
    <property type="match status" value="1"/>
</dbReference>
<dbReference type="Gene3D" id="3.40.630.30">
    <property type="match status" value="1"/>
</dbReference>
<organism evidence="3 4">
    <name type="scientific">Paenibacillus cineris</name>
    <dbReference type="NCBI Taxonomy" id="237530"/>
    <lineage>
        <taxon>Bacteria</taxon>
        <taxon>Bacillati</taxon>
        <taxon>Bacillota</taxon>
        <taxon>Bacilli</taxon>
        <taxon>Bacillales</taxon>
        <taxon>Paenibacillaceae</taxon>
        <taxon>Paenibacillus</taxon>
    </lineage>
</organism>
<evidence type="ECO:0000313" key="3">
    <source>
        <dbReference type="EMBL" id="GIO53353.1"/>
    </source>
</evidence>
<dbReference type="SUPFAM" id="SSF55729">
    <property type="entry name" value="Acyl-CoA N-acyltransferases (Nat)"/>
    <property type="match status" value="1"/>
</dbReference>
<proteinExistence type="predicted"/>
<dbReference type="RefSeq" id="WP_306433652.1">
    <property type="nucleotide sequence ID" value="NZ_BORU01000001.1"/>
</dbReference>
<dbReference type="InterPro" id="IPR016181">
    <property type="entry name" value="Acyl_CoA_acyltransferase"/>
</dbReference>
<evidence type="ECO:0000256" key="1">
    <source>
        <dbReference type="PROSITE-ProRule" id="PRU00339"/>
    </source>
</evidence>
<dbReference type="InterPro" id="IPR000182">
    <property type="entry name" value="GNAT_dom"/>
</dbReference>
<gene>
    <name evidence="3" type="ORF">J21TS7_16710</name>
</gene>
<dbReference type="Pfam" id="PF13302">
    <property type="entry name" value="Acetyltransf_3"/>
    <property type="match status" value="1"/>
</dbReference>
<dbReference type="InterPro" id="IPR019734">
    <property type="entry name" value="TPR_rpt"/>
</dbReference>
<evidence type="ECO:0000313" key="4">
    <source>
        <dbReference type="Proteomes" id="UP000676601"/>
    </source>
</evidence>
<keyword evidence="1" id="KW-0802">TPR repeat</keyword>
<dbReference type="SUPFAM" id="SSF48452">
    <property type="entry name" value="TPR-like"/>
    <property type="match status" value="1"/>
</dbReference>
<dbReference type="PROSITE" id="PS50005">
    <property type="entry name" value="TPR"/>
    <property type="match status" value="1"/>
</dbReference>
<keyword evidence="4" id="KW-1185">Reference proteome</keyword>
<dbReference type="PANTHER" id="PTHR43792">
    <property type="entry name" value="GNAT FAMILY, PUTATIVE (AFU_ORTHOLOGUE AFUA_3G00765)-RELATED-RELATED"/>
    <property type="match status" value="1"/>
</dbReference>